<keyword evidence="3" id="KW-0378">Hydrolase</keyword>
<proteinExistence type="inferred from homology"/>
<dbReference type="RefSeq" id="WP_183961021.1">
    <property type="nucleotide sequence ID" value="NZ_JACHHP010000003.1"/>
</dbReference>
<dbReference type="GO" id="GO:0030163">
    <property type="term" value="P:protein catabolic process"/>
    <property type="evidence" value="ECO:0007669"/>
    <property type="project" value="InterPro"/>
</dbReference>
<comment type="subunit">
    <text evidence="1">Binds to the N-terminal domain of the chaperone ClpA.</text>
</comment>
<name>A0A7W8D5Y0_9GAMM</name>
<reference evidence="3 4" key="1">
    <citation type="submission" date="2020-08" db="EMBL/GenBank/DDBJ databases">
        <title>Genomic Encyclopedia of Type Strains, Phase IV (KMG-IV): sequencing the most valuable type-strain genomes for metagenomic binning, comparative biology and taxonomic classification.</title>
        <authorList>
            <person name="Goeker M."/>
        </authorList>
    </citation>
    <scope>NUCLEOTIDE SEQUENCE [LARGE SCALE GENOMIC DNA]</scope>
    <source>
        <strain evidence="3 4">DSM 24163</strain>
    </source>
</reference>
<comment type="similarity">
    <text evidence="1">Belongs to the ClpS family.</text>
</comment>
<keyword evidence="4" id="KW-1185">Reference proteome</keyword>
<organism evidence="3 4">
    <name type="scientific">Chiayiivirga flava</name>
    <dbReference type="NCBI Taxonomy" id="659595"/>
    <lineage>
        <taxon>Bacteria</taxon>
        <taxon>Pseudomonadati</taxon>
        <taxon>Pseudomonadota</taxon>
        <taxon>Gammaproteobacteria</taxon>
        <taxon>Lysobacterales</taxon>
        <taxon>Lysobacteraceae</taxon>
        <taxon>Chiayiivirga</taxon>
    </lineage>
</organism>
<protein>
    <recommendedName>
        <fullName evidence="1">ATP-dependent Clp protease adapter protein ClpS</fullName>
    </recommendedName>
</protein>
<gene>
    <name evidence="1" type="primary">clpS</name>
    <name evidence="3" type="ORF">HNQ52_002037</name>
</gene>
<sequence>MSNGTDKDSESGQGYGLAVEAAKPEVAKPPMYQVVLLNDDYTPMDFVVEVLQVFFNLNRELATQVMLHVHTRGKGVCGVYTHEVAETKVAQVNEFSRHHQHPLMCAMEPA</sequence>
<keyword evidence="3" id="KW-0645">Protease</keyword>
<dbReference type="Gene3D" id="3.30.1390.10">
    <property type="match status" value="1"/>
</dbReference>
<dbReference type="InterPro" id="IPR003769">
    <property type="entry name" value="ClpS_core"/>
</dbReference>
<evidence type="ECO:0000313" key="4">
    <source>
        <dbReference type="Proteomes" id="UP000521199"/>
    </source>
</evidence>
<dbReference type="NCBIfam" id="NF000672">
    <property type="entry name" value="PRK00033.1-5"/>
    <property type="match status" value="1"/>
</dbReference>
<dbReference type="GO" id="GO:0006508">
    <property type="term" value="P:proteolysis"/>
    <property type="evidence" value="ECO:0007669"/>
    <property type="project" value="UniProtKB-UniRule"/>
</dbReference>
<evidence type="ECO:0000259" key="2">
    <source>
        <dbReference type="Pfam" id="PF02617"/>
    </source>
</evidence>
<dbReference type="Proteomes" id="UP000521199">
    <property type="component" value="Unassembled WGS sequence"/>
</dbReference>
<dbReference type="FunFam" id="3.30.1390.10:FF:000002">
    <property type="entry name" value="ATP-dependent Clp protease adapter protein ClpS"/>
    <property type="match status" value="1"/>
</dbReference>
<evidence type="ECO:0000256" key="1">
    <source>
        <dbReference type="HAMAP-Rule" id="MF_00302"/>
    </source>
</evidence>
<dbReference type="InterPro" id="IPR014719">
    <property type="entry name" value="Ribosomal_bL12_C/ClpS-like"/>
</dbReference>
<dbReference type="InterPro" id="IPR022935">
    <property type="entry name" value="ClpS"/>
</dbReference>
<dbReference type="NCBIfam" id="NF000669">
    <property type="entry name" value="PRK00033.1-2"/>
    <property type="match status" value="1"/>
</dbReference>
<dbReference type="AlphaFoldDB" id="A0A7W8D5Y0"/>
<dbReference type="GO" id="GO:0008233">
    <property type="term" value="F:peptidase activity"/>
    <property type="evidence" value="ECO:0007669"/>
    <property type="project" value="UniProtKB-KW"/>
</dbReference>
<comment type="caution">
    <text evidence="3">The sequence shown here is derived from an EMBL/GenBank/DDBJ whole genome shotgun (WGS) entry which is preliminary data.</text>
</comment>
<dbReference type="HAMAP" id="MF_00302">
    <property type="entry name" value="ClpS"/>
    <property type="match status" value="1"/>
</dbReference>
<dbReference type="Pfam" id="PF02617">
    <property type="entry name" value="ClpS"/>
    <property type="match status" value="1"/>
</dbReference>
<dbReference type="SUPFAM" id="SSF54736">
    <property type="entry name" value="ClpS-like"/>
    <property type="match status" value="1"/>
</dbReference>
<dbReference type="EMBL" id="JACHHP010000003">
    <property type="protein sequence ID" value="MBB5208495.1"/>
    <property type="molecule type" value="Genomic_DNA"/>
</dbReference>
<comment type="function">
    <text evidence="1">Involved in the modulation of the specificity of the ClpAP-mediated ATP-dependent protein degradation.</text>
</comment>
<dbReference type="PANTHER" id="PTHR33473">
    <property type="entry name" value="ATP-DEPENDENT CLP PROTEASE ADAPTER PROTEIN CLPS1, CHLOROPLASTIC"/>
    <property type="match status" value="1"/>
</dbReference>
<accession>A0A7W8D5Y0</accession>
<feature type="domain" description="Adaptor protein ClpS core" evidence="2">
    <location>
        <begin position="28"/>
        <end position="105"/>
    </location>
</feature>
<dbReference type="PANTHER" id="PTHR33473:SF19">
    <property type="entry name" value="ATP-DEPENDENT CLP PROTEASE ADAPTER PROTEIN CLPS"/>
    <property type="match status" value="1"/>
</dbReference>
<evidence type="ECO:0000313" key="3">
    <source>
        <dbReference type="EMBL" id="MBB5208495.1"/>
    </source>
</evidence>